<protein>
    <submittedName>
        <fullName evidence="3">Curved DNA-binding protein</fullName>
    </submittedName>
</protein>
<dbReference type="RefSeq" id="WP_084068248.1">
    <property type="nucleotide sequence ID" value="NZ_FWXY01000007.1"/>
</dbReference>
<evidence type="ECO:0000256" key="1">
    <source>
        <dbReference type="ARBA" id="ARBA00023186"/>
    </source>
</evidence>
<reference evidence="3 4" key="1">
    <citation type="submission" date="2017-04" db="EMBL/GenBank/DDBJ databases">
        <authorList>
            <person name="Afonso C.L."/>
            <person name="Miller P.J."/>
            <person name="Scott M.A."/>
            <person name="Spackman E."/>
            <person name="Goraichik I."/>
            <person name="Dimitrov K.M."/>
            <person name="Suarez D.L."/>
            <person name="Swayne D.E."/>
        </authorList>
    </citation>
    <scope>NUCLEOTIDE SEQUENCE [LARGE SCALE GENOMIC DNA]</scope>
    <source>
        <strain evidence="3 4">DSM 3385</strain>
    </source>
</reference>
<accession>A0A1W2B6I4</accession>
<sequence>MAETDYYKILGVNKQATASDIKKAYHKLALKYHPDKNKDDKAAETKFKEISEAYAVLSDKEKREQYDTFGSAGFQQRYSQEDIFRNFDIGDILKEFGFGGGPRGGGRQSFGGGGFSSMGGNPFFGGGGCHGGGCHSGGHQRSTAGQDLEYEIGLTLEELYNGTKKTVTLNHAGNNETITVKIPKGMTQGKKIRVPGKGEPSPYGGPRGNLLIKSRPLAHAQFQIDGNDVSIIKTIKLTESLMGTKVDISTPVGKNIAITVPPGTRHKAKMRLAKKGIPLMNSSDSGNFFVIIDVTMPDKLTAEQKKLIEKLAKTGL</sequence>
<dbReference type="GO" id="GO:0051082">
    <property type="term" value="F:unfolded protein binding"/>
    <property type="evidence" value="ECO:0007669"/>
    <property type="project" value="InterPro"/>
</dbReference>
<dbReference type="Pfam" id="PF00226">
    <property type="entry name" value="DnaJ"/>
    <property type="match status" value="1"/>
</dbReference>
<dbReference type="CDD" id="cd10747">
    <property type="entry name" value="DnaJ_C"/>
    <property type="match status" value="1"/>
</dbReference>
<dbReference type="InterPro" id="IPR018253">
    <property type="entry name" value="DnaJ_domain_CS"/>
</dbReference>
<evidence type="ECO:0000313" key="4">
    <source>
        <dbReference type="Proteomes" id="UP000192418"/>
    </source>
</evidence>
<dbReference type="PANTHER" id="PTHR24078">
    <property type="entry name" value="DNAJ HOMOLOG SUBFAMILY C MEMBER"/>
    <property type="match status" value="1"/>
</dbReference>
<dbReference type="SUPFAM" id="SSF46565">
    <property type="entry name" value="Chaperone J-domain"/>
    <property type="match status" value="1"/>
</dbReference>
<proteinExistence type="predicted"/>
<dbReference type="CDD" id="cd06257">
    <property type="entry name" value="DnaJ"/>
    <property type="match status" value="1"/>
</dbReference>
<keyword evidence="3" id="KW-0238">DNA-binding</keyword>
<dbReference type="InterPro" id="IPR051339">
    <property type="entry name" value="DnaJ_subfamily_B"/>
</dbReference>
<dbReference type="AlphaFoldDB" id="A0A1W2B6I4"/>
<evidence type="ECO:0000313" key="3">
    <source>
        <dbReference type="EMBL" id="SMC68597.1"/>
    </source>
</evidence>
<organism evidence="3 4">
    <name type="scientific">Desulfocicer vacuolatum DSM 3385</name>
    <dbReference type="NCBI Taxonomy" id="1121400"/>
    <lineage>
        <taxon>Bacteria</taxon>
        <taxon>Pseudomonadati</taxon>
        <taxon>Thermodesulfobacteriota</taxon>
        <taxon>Desulfobacteria</taxon>
        <taxon>Desulfobacterales</taxon>
        <taxon>Desulfobacteraceae</taxon>
        <taxon>Desulfocicer</taxon>
    </lineage>
</organism>
<dbReference type="Pfam" id="PF01556">
    <property type="entry name" value="DnaJ_C"/>
    <property type="match status" value="1"/>
</dbReference>
<dbReference type="OrthoDB" id="9779889at2"/>
<dbReference type="EMBL" id="FWXY01000007">
    <property type="protein sequence ID" value="SMC68597.1"/>
    <property type="molecule type" value="Genomic_DNA"/>
</dbReference>
<dbReference type="InterPro" id="IPR002939">
    <property type="entry name" value="DnaJ_C"/>
</dbReference>
<dbReference type="Proteomes" id="UP000192418">
    <property type="component" value="Unassembled WGS sequence"/>
</dbReference>
<dbReference type="PRINTS" id="PR00625">
    <property type="entry name" value="JDOMAIN"/>
</dbReference>
<keyword evidence="4" id="KW-1185">Reference proteome</keyword>
<feature type="domain" description="J" evidence="2">
    <location>
        <begin position="5"/>
        <end position="70"/>
    </location>
</feature>
<dbReference type="FunFam" id="2.60.260.20:FF:000013">
    <property type="entry name" value="DnaJ subfamily B member 11"/>
    <property type="match status" value="1"/>
</dbReference>
<dbReference type="GO" id="GO:0003677">
    <property type="term" value="F:DNA binding"/>
    <property type="evidence" value="ECO:0007669"/>
    <property type="project" value="UniProtKB-KW"/>
</dbReference>
<keyword evidence="1" id="KW-0143">Chaperone</keyword>
<dbReference type="GO" id="GO:0051087">
    <property type="term" value="F:protein-folding chaperone binding"/>
    <property type="evidence" value="ECO:0007669"/>
    <property type="project" value="TreeGrafter"/>
</dbReference>
<dbReference type="SMART" id="SM00271">
    <property type="entry name" value="DnaJ"/>
    <property type="match status" value="1"/>
</dbReference>
<dbReference type="GO" id="GO:0006457">
    <property type="term" value="P:protein folding"/>
    <property type="evidence" value="ECO:0007669"/>
    <property type="project" value="InterPro"/>
</dbReference>
<dbReference type="InterPro" id="IPR008971">
    <property type="entry name" value="HSP40/DnaJ_pept-bd"/>
</dbReference>
<dbReference type="Gene3D" id="1.10.287.110">
    <property type="entry name" value="DnaJ domain"/>
    <property type="match status" value="1"/>
</dbReference>
<dbReference type="PROSITE" id="PS00636">
    <property type="entry name" value="DNAJ_1"/>
    <property type="match status" value="1"/>
</dbReference>
<dbReference type="SUPFAM" id="SSF49493">
    <property type="entry name" value="HSP40/DnaJ peptide-binding domain"/>
    <property type="match status" value="2"/>
</dbReference>
<gene>
    <name evidence="3" type="ORF">SAMN02746065_10717</name>
</gene>
<dbReference type="STRING" id="1121400.SAMN02746065_10717"/>
<dbReference type="Gene3D" id="2.60.260.20">
    <property type="entry name" value="Urease metallochaperone UreE, N-terminal domain"/>
    <property type="match status" value="2"/>
</dbReference>
<dbReference type="PANTHER" id="PTHR24078:SF553">
    <property type="entry name" value="DNAJ HOMOLOG SUBFAMILY B MEMBER 5"/>
    <property type="match status" value="1"/>
</dbReference>
<dbReference type="InterPro" id="IPR036869">
    <property type="entry name" value="J_dom_sf"/>
</dbReference>
<dbReference type="GO" id="GO:0005829">
    <property type="term" value="C:cytosol"/>
    <property type="evidence" value="ECO:0007669"/>
    <property type="project" value="TreeGrafter"/>
</dbReference>
<dbReference type="PROSITE" id="PS50076">
    <property type="entry name" value="DNAJ_2"/>
    <property type="match status" value="1"/>
</dbReference>
<name>A0A1W2B6I4_9BACT</name>
<evidence type="ECO:0000259" key="2">
    <source>
        <dbReference type="PROSITE" id="PS50076"/>
    </source>
</evidence>
<dbReference type="InterPro" id="IPR001623">
    <property type="entry name" value="DnaJ_domain"/>
</dbReference>